<evidence type="ECO:0000256" key="1">
    <source>
        <dbReference type="ARBA" id="ARBA00022679"/>
    </source>
</evidence>
<protein>
    <recommendedName>
        <fullName evidence="5">Phytoene synthase</fullName>
    </recommendedName>
</protein>
<dbReference type="CDD" id="cd00683">
    <property type="entry name" value="Trans_IPPS_HH"/>
    <property type="match status" value="1"/>
</dbReference>
<evidence type="ECO:0000313" key="3">
    <source>
        <dbReference type="EMBL" id="RUO23271.1"/>
    </source>
</evidence>
<organism evidence="3 4">
    <name type="scientific">Aliidiomarina iranensis</name>
    <dbReference type="NCBI Taxonomy" id="1434071"/>
    <lineage>
        <taxon>Bacteria</taxon>
        <taxon>Pseudomonadati</taxon>
        <taxon>Pseudomonadota</taxon>
        <taxon>Gammaproteobacteria</taxon>
        <taxon>Alteromonadales</taxon>
        <taxon>Idiomarinaceae</taxon>
        <taxon>Aliidiomarina</taxon>
    </lineage>
</organism>
<dbReference type="SFLD" id="SFLDS00005">
    <property type="entry name" value="Isoprenoid_Synthase_Type_I"/>
    <property type="match status" value="1"/>
</dbReference>
<dbReference type="Pfam" id="PF00494">
    <property type="entry name" value="SQS_PSY"/>
    <property type="match status" value="1"/>
</dbReference>
<comment type="caution">
    <text evidence="3">The sequence shown here is derived from an EMBL/GenBank/DDBJ whole genome shotgun (WGS) entry which is preliminary data.</text>
</comment>
<dbReference type="InterPro" id="IPR033904">
    <property type="entry name" value="Trans_IPPS_HH"/>
</dbReference>
<dbReference type="InterPro" id="IPR002060">
    <property type="entry name" value="Squ/phyt_synthse"/>
</dbReference>
<reference evidence="4" key="1">
    <citation type="journal article" date="2018" name="Front. Microbiol.">
        <title>Genome-Based Analysis Reveals the Taxonomy and Diversity of the Family Idiomarinaceae.</title>
        <authorList>
            <person name="Liu Y."/>
            <person name="Lai Q."/>
            <person name="Shao Z."/>
        </authorList>
    </citation>
    <scope>NUCLEOTIDE SEQUENCE [LARGE SCALE GENOMIC DNA]</scope>
    <source>
        <strain evidence="4">GBPy7</strain>
    </source>
</reference>
<gene>
    <name evidence="3" type="ORF">CWE08_01050</name>
</gene>
<dbReference type="GO" id="GO:0016117">
    <property type="term" value="P:carotenoid biosynthetic process"/>
    <property type="evidence" value="ECO:0007669"/>
    <property type="project" value="UniProtKB-ARBA"/>
</dbReference>
<dbReference type="GO" id="GO:0051996">
    <property type="term" value="F:squalene synthase [NAD(P)H] activity"/>
    <property type="evidence" value="ECO:0007669"/>
    <property type="project" value="InterPro"/>
</dbReference>
<dbReference type="Proteomes" id="UP000288395">
    <property type="component" value="Unassembled WGS sequence"/>
</dbReference>
<dbReference type="SFLD" id="SFLDG01212">
    <property type="entry name" value="Phytoene_synthase_like"/>
    <property type="match status" value="1"/>
</dbReference>
<dbReference type="InterPro" id="IPR019845">
    <property type="entry name" value="Squalene/phytoene_synthase_CS"/>
</dbReference>
<dbReference type="AlphaFoldDB" id="A0A432W233"/>
<evidence type="ECO:0000256" key="2">
    <source>
        <dbReference type="SAM" id="MobiDB-lite"/>
    </source>
</evidence>
<dbReference type="InterPro" id="IPR044843">
    <property type="entry name" value="Trans_IPPS_bact-type"/>
</dbReference>
<keyword evidence="4" id="KW-1185">Reference proteome</keyword>
<dbReference type="SFLD" id="SFLDG01018">
    <property type="entry name" value="Squalene/Phytoene_Synthase_Lik"/>
    <property type="match status" value="1"/>
</dbReference>
<dbReference type="InterPro" id="IPR008949">
    <property type="entry name" value="Isoprenoid_synthase_dom_sf"/>
</dbReference>
<dbReference type="RefSeq" id="WP_126764813.1">
    <property type="nucleotide sequence ID" value="NZ_PIPJ01000001.1"/>
</dbReference>
<dbReference type="SUPFAM" id="SSF48576">
    <property type="entry name" value="Terpenoid synthases"/>
    <property type="match status" value="1"/>
</dbReference>
<dbReference type="EMBL" id="PIPJ01000001">
    <property type="protein sequence ID" value="RUO23271.1"/>
    <property type="molecule type" value="Genomic_DNA"/>
</dbReference>
<feature type="region of interest" description="Disordered" evidence="2">
    <location>
        <begin position="75"/>
        <end position="126"/>
    </location>
</feature>
<dbReference type="PROSITE" id="PS01045">
    <property type="entry name" value="SQUALEN_PHYTOEN_SYN_2"/>
    <property type="match status" value="1"/>
</dbReference>
<dbReference type="OrthoDB" id="9807580at2"/>
<dbReference type="GO" id="GO:0004311">
    <property type="term" value="F:geranylgeranyl diphosphate synthase activity"/>
    <property type="evidence" value="ECO:0007669"/>
    <property type="project" value="InterPro"/>
</dbReference>
<keyword evidence="1" id="KW-0808">Transferase</keyword>
<feature type="compositionally biased region" description="Low complexity" evidence="2">
    <location>
        <begin position="82"/>
        <end position="109"/>
    </location>
</feature>
<accession>A0A432W233</accession>
<name>A0A432W233_9GAMM</name>
<sequence>MDIQLDLSAQLDTLKKHGKSFYLAGIFLNREELRRATGLYAFLRDIDDRIDEAPTDVAAAEQLASIRANILKSQTTKQSAEKSSGPKSTVSKSTVSKSTVSKSTISKGVLNTSNETNSEEVDKAEPKNVEAKFTVAASSITEFLRGMAYDVGEVAIENEAELLDYCYCVAGTVGEMMCQALYCDDPRAIRHANDLGIGMQLTNIARDVYEDASMNRRYIPREWLNAAPSEIVAADEVLAEQVRDAILHLLELADGYYRSAYAGIALLPFRSRLAILTAGRLYQGIGRSIYAEQAMQWRQRKMLSRLRKFTLCAASCGEFLLKPSLWRYQPHPSYGKPASVLNLTGR</sequence>
<dbReference type="Gene3D" id="1.10.600.10">
    <property type="entry name" value="Farnesyl Diphosphate Synthase"/>
    <property type="match status" value="1"/>
</dbReference>
<dbReference type="PANTHER" id="PTHR31480">
    <property type="entry name" value="BIFUNCTIONAL LYCOPENE CYCLASE/PHYTOENE SYNTHASE"/>
    <property type="match status" value="1"/>
</dbReference>
<evidence type="ECO:0000313" key="4">
    <source>
        <dbReference type="Proteomes" id="UP000288395"/>
    </source>
</evidence>
<evidence type="ECO:0008006" key="5">
    <source>
        <dbReference type="Google" id="ProtNLM"/>
    </source>
</evidence>
<proteinExistence type="predicted"/>